<keyword evidence="10" id="KW-1185">Reference proteome</keyword>
<feature type="binding site" evidence="8">
    <location>
        <begin position="79"/>
        <end position="80"/>
    </location>
    <ligand>
        <name>NAD(+)</name>
        <dbReference type="ChEBI" id="CHEBI:57540"/>
    </ligand>
</feature>
<dbReference type="GO" id="GO:0046872">
    <property type="term" value="F:metal ion binding"/>
    <property type="evidence" value="ECO:0007669"/>
    <property type="project" value="UniProtKB-UniRule"/>
</dbReference>
<feature type="binding site" evidence="8">
    <location>
        <begin position="194"/>
        <end position="199"/>
    </location>
    <ligand>
        <name>NAD(+)</name>
        <dbReference type="ChEBI" id="CHEBI:57540"/>
    </ligand>
</feature>
<dbReference type="GO" id="GO:0005524">
    <property type="term" value="F:ATP binding"/>
    <property type="evidence" value="ECO:0007669"/>
    <property type="project" value="UniProtKB-KW"/>
</dbReference>
<dbReference type="GO" id="GO:0005737">
    <property type="term" value="C:cytoplasm"/>
    <property type="evidence" value="ECO:0007669"/>
    <property type="project" value="UniProtKB-SubCell"/>
</dbReference>
<evidence type="ECO:0000313" key="10">
    <source>
        <dbReference type="Proteomes" id="UP000198661"/>
    </source>
</evidence>
<keyword evidence="1 8" id="KW-0808">Transferase</keyword>
<sequence length="304" mass="33363">MNRIFGWGGELLNRIGISVNKGKPKARVVARQLVWLIEERGAEVYLEPDIAAEMDRPELGLPLDQFPDRVDIVFVLGGDGTLLGIARRFAKSRVPILGFNLGHLGFLSEAEPDSLSSAVERVLAGDYIIEERMMLDAEVIRDGRVMETSVALNDVGIAKGSFSRMITCTVFMDGAYLGTYSGDGLIVSTPTGSTAYSLSCGGPIVWPGLQTLLLTPICPHSLTARPMVLPPDGILEIRVSSTHRDMGLTIDGQLGYRLEVDDIIRVSRSRSVTSLIKWKERTFFEVVRKKLQGNGGEDGWEDKK</sequence>
<evidence type="ECO:0000256" key="7">
    <source>
        <dbReference type="ARBA" id="ARBA00047925"/>
    </source>
</evidence>
<feature type="binding site" evidence="8">
    <location>
        <begin position="153"/>
        <end position="154"/>
    </location>
    <ligand>
        <name>NAD(+)</name>
        <dbReference type="ChEBI" id="CHEBI:57540"/>
    </ligand>
</feature>
<dbReference type="GO" id="GO:0051287">
    <property type="term" value="F:NAD binding"/>
    <property type="evidence" value="ECO:0007669"/>
    <property type="project" value="UniProtKB-ARBA"/>
</dbReference>
<dbReference type="GO" id="GO:0019674">
    <property type="term" value="P:NAD+ metabolic process"/>
    <property type="evidence" value="ECO:0007669"/>
    <property type="project" value="InterPro"/>
</dbReference>
<dbReference type="STRING" id="201973.SAMN04488025_10425"/>
<keyword evidence="4 8" id="KW-0067">ATP-binding</keyword>
<dbReference type="Gene3D" id="3.40.50.10330">
    <property type="entry name" value="Probable inorganic polyphosphate/atp-NAD kinase, domain 1"/>
    <property type="match status" value="1"/>
</dbReference>
<dbReference type="PANTHER" id="PTHR20275">
    <property type="entry name" value="NAD KINASE"/>
    <property type="match status" value="1"/>
</dbReference>
<dbReference type="Pfam" id="PF01513">
    <property type="entry name" value="NAD_kinase"/>
    <property type="match status" value="1"/>
</dbReference>
<keyword evidence="3 8" id="KW-0418">Kinase</keyword>
<comment type="similarity">
    <text evidence="8">Belongs to the NAD kinase family.</text>
</comment>
<feature type="binding site" evidence="8">
    <location>
        <position position="164"/>
    </location>
    <ligand>
        <name>NAD(+)</name>
        <dbReference type="ChEBI" id="CHEBI:57540"/>
    </ligand>
</feature>
<evidence type="ECO:0000256" key="5">
    <source>
        <dbReference type="ARBA" id="ARBA00022857"/>
    </source>
</evidence>
<dbReference type="Pfam" id="PF20143">
    <property type="entry name" value="NAD_kinase_C"/>
    <property type="match status" value="1"/>
</dbReference>
<keyword evidence="2 8" id="KW-0547">Nucleotide-binding</keyword>
<keyword evidence="8" id="KW-0963">Cytoplasm</keyword>
<comment type="caution">
    <text evidence="8">Lacks conserved residue(s) required for the propagation of feature annotation.</text>
</comment>
<dbReference type="InterPro" id="IPR017438">
    <property type="entry name" value="ATP-NAD_kinase_N"/>
</dbReference>
<evidence type="ECO:0000313" key="9">
    <source>
        <dbReference type="EMBL" id="SFF73830.1"/>
    </source>
</evidence>
<feature type="active site" description="Proton acceptor" evidence="8">
    <location>
        <position position="79"/>
    </location>
</feature>
<dbReference type="FunFam" id="2.60.200.30:FF:000009">
    <property type="entry name" value="Poly(P)/ATP NAD kinase"/>
    <property type="match status" value="1"/>
</dbReference>
<evidence type="ECO:0000256" key="4">
    <source>
        <dbReference type="ARBA" id="ARBA00022840"/>
    </source>
</evidence>
<dbReference type="Gene3D" id="2.60.200.30">
    <property type="entry name" value="Probable inorganic polyphosphate/atp-NAD kinase, domain 2"/>
    <property type="match status" value="1"/>
</dbReference>
<keyword evidence="5 8" id="KW-0521">NADP</keyword>
<dbReference type="HAMAP" id="MF_00361">
    <property type="entry name" value="NAD_kinase"/>
    <property type="match status" value="1"/>
</dbReference>
<comment type="subcellular location">
    <subcellularLocation>
        <location evidence="8">Cytoplasm</location>
    </subcellularLocation>
</comment>
<evidence type="ECO:0000256" key="8">
    <source>
        <dbReference type="HAMAP-Rule" id="MF_00361"/>
    </source>
</evidence>
<proteinExistence type="inferred from homology"/>
<dbReference type="SUPFAM" id="SSF111331">
    <property type="entry name" value="NAD kinase/diacylglycerol kinase-like"/>
    <property type="match status" value="1"/>
</dbReference>
<protein>
    <recommendedName>
        <fullName evidence="8">NAD kinase</fullName>
        <ecNumber evidence="8">2.7.1.23</ecNumber>
    </recommendedName>
    <alternativeName>
        <fullName evidence="8">ATP-dependent NAD kinase</fullName>
    </alternativeName>
</protein>
<dbReference type="EC" id="2.7.1.23" evidence="8"/>
<dbReference type="GO" id="GO:0006741">
    <property type="term" value="P:NADP+ biosynthetic process"/>
    <property type="evidence" value="ECO:0007669"/>
    <property type="project" value="UniProtKB-UniRule"/>
</dbReference>
<dbReference type="AlphaFoldDB" id="A0A1I2L5Q8"/>
<gene>
    <name evidence="8" type="primary">nadK</name>
    <name evidence="9" type="ORF">SAMN04488025_10425</name>
</gene>
<comment type="function">
    <text evidence="8">Involved in the regulation of the intracellular balance of NAD and NADP, and is a key enzyme in the biosynthesis of NADP. Catalyzes specifically the phosphorylation on 2'-hydroxyl of the adenosine moiety of NAD to yield NADP.</text>
</comment>
<dbReference type="InterPro" id="IPR017437">
    <property type="entry name" value="ATP-NAD_kinase_PpnK-typ_C"/>
</dbReference>
<dbReference type="PANTHER" id="PTHR20275:SF0">
    <property type="entry name" value="NAD KINASE"/>
    <property type="match status" value="1"/>
</dbReference>
<dbReference type="InterPro" id="IPR002504">
    <property type="entry name" value="NADK"/>
</dbReference>
<evidence type="ECO:0000256" key="1">
    <source>
        <dbReference type="ARBA" id="ARBA00022679"/>
    </source>
</evidence>
<dbReference type="InterPro" id="IPR016064">
    <property type="entry name" value="NAD/diacylglycerol_kinase_sf"/>
</dbReference>
<keyword evidence="6 8" id="KW-0520">NAD</keyword>
<comment type="cofactor">
    <cofactor evidence="8">
        <name>a divalent metal cation</name>
        <dbReference type="ChEBI" id="CHEBI:60240"/>
    </cofactor>
</comment>
<comment type="catalytic activity">
    <reaction evidence="7 8">
        <text>NAD(+) + ATP = ADP + NADP(+) + H(+)</text>
        <dbReference type="Rhea" id="RHEA:18629"/>
        <dbReference type="ChEBI" id="CHEBI:15378"/>
        <dbReference type="ChEBI" id="CHEBI:30616"/>
        <dbReference type="ChEBI" id="CHEBI:57540"/>
        <dbReference type="ChEBI" id="CHEBI:58349"/>
        <dbReference type="ChEBI" id="CHEBI:456216"/>
        <dbReference type="EC" id="2.7.1.23"/>
    </reaction>
</comment>
<dbReference type="Proteomes" id="UP000198661">
    <property type="component" value="Unassembled WGS sequence"/>
</dbReference>
<dbReference type="GO" id="GO:0003951">
    <property type="term" value="F:NAD+ kinase activity"/>
    <property type="evidence" value="ECO:0007669"/>
    <property type="project" value="UniProtKB-UniRule"/>
</dbReference>
<evidence type="ECO:0000256" key="2">
    <source>
        <dbReference type="ARBA" id="ARBA00022741"/>
    </source>
</evidence>
<organism evidence="9 10">
    <name type="scientific">Planifilum fulgidum</name>
    <dbReference type="NCBI Taxonomy" id="201973"/>
    <lineage>
        <taxon>Bacteria</taxon>
        <taxon>Bacillati</taxon>
        <taxon>Bacillota</taxon>
        <taxon>Bacilli</taxon>
        <taxon>Bacillales</taxon>
        <taxon>Thermoactinomycetaceae</taxon>
        <taxon>Planifilum</taxon>
    </lineage>
</organism>
<feature type="binding site" evidence="8">
    <location>
        <position position="183"/>
    </location>
    <ligand>
        <name>NAD(+)</name>
        <dbReference type="ChEBI" id="CHEBI:57540"/>
    </ligand>
</feature>
<dbReference type="EMBL" id="FOOK01000004">
    <property type="protein sequence ID" value="SFF73830.1"/>
    <property type="molecule type" value="Genomic_DNA"/>
</dbReference>
<accession>A0A1I2L5Q8</accession>
<feature type="binding site" evidence="8">
    <location>
        <position position="253"/>
    </location>
    <ligand>
        <name>NAD(+)</name>
        <dbReference type="ChEBI" id="CHEBI:57540"/>
    </ligand>
</feature>
<name>A0A1I2L5Q8_9BACL</name>
<reference evidence="9 10" key="1">
    <citation type="submission" date="2016-10" db="EMBL/GenBank/DDBJ databases">
        <authorList>
            <person name="de Groot N.N."/>
        </authorList>
    </citation>
    <scope>NUCLEOTIDE SEQUENCE [LARGE SCALE GENOMIC DNA]</scope>
    <source>
        <strain evidence="9 10">DSM 44945</strain>
    </source>
</reference>
<evidence type="ECO:0000256" key="6">
    <source>
        <dbReference type="ARBA" id="ARBA00023027"/>
    </source>
</evidence>
<evidence type="ECO:0000256" key="3">
    <source>
        <dbReference type="ARBA" id="ARBA00022777"/>
    </source>
</evidence>